<dbReference type="AlphaFoldDB" id="A0AAE0MZM5"/>
<keyword evidence="2" id="KW-1185">Reference proteome</keyword>
<evidence type="ECO:0000313" key="2">
    <source>
        <dbReference type="Proteomes" id="UP001287356"/>
    </source>
</evidence>
<comment type="caution">
    <text evidence="1">The sequence shown here is derived from an EMBL/GenBank/DDBJ whole genome shotgun (WGS) entry which is preliminary data.</text>
</comment>
<name>A0AAE0MZM5_9PEZI</name>
<dbReference type="EMBL" id="JAULSN010000009">
    <property type="protein sequence ID" value="KAK3364768.1"/>
    <property type="molecule type" value="Genomic_DNA"/>
</dbReference>
<proteinExistence type="predicted"/>
<reference evidence="1" key="1">
    <citation type="journal article" date="2023" name="Mol. Phylogenet. Evol.">
        <title>Genome-scale phylogeny and comparative genomics of the fungal order Sordariales.</title>
        <authorList>
            <person name="Hensen N."/>
            <person name="Bonometti L."/>
            <person name="Westerberg I."/>
            <person name="Brannstrom I.O."/>
            <person name="Guillou S."/>
            <person name="Cros-Aarteil S."/>
            <person name="Calhoun S."/>
            <person name="Haridas S."/>
            <person name="Kuo A."/>
            <person name="Mondo S."/>
            <person name="Pangilinan J."/>
            <person name="Riley R."/>
            <person name="LaButti K."/>
            <person name="Andreopoulos B."/>
            <person name="Lipzen A."/>
            <person name="Chen C."/>
            <person name="Yan M."/>
            <person name="Daum C."/>
            <person name="Ng V."/>
            <person name="Clum A."/>
            <person name="Steindorff A."/>
            <person name="Ohm R.A."/>
            <person name="Martin F."/>
            <person name="Silar P."/>
            <person name="Natvig D.O."/>
            <person name="Lalanne C."/>
            <person name="Gautier V."/>
            <person name="Ament-Velasquez S.L."/>
            <person name="Kruys A."/>
            <person name="Hutchinson M.I."/>
            <person name="Powell A.J."/>
            <person name="Barry K."/>
            <person name="Miller A.N."/>
            <person name="Grigoriev I.V."/>
            <person name="Debuchy R."/>
            <person name="Gladieux P."/>
            <person name="Hiltunen Thoren M."/>
            <person name="Johannesson H."/>
        </authorList>
    </citation>
    <scope>NUCLEOTIDE SEQUENCE</scope>
    <source>
        <strain evidence="1">CBS 958.72</strain>
    </source>
</reference>
<evidence type="ECO:0000313" key="1">
    <source>
        <dbReference type="EMBL" id="KAK3364768.1"/>
    </source>
</evidence>
<organism evidence="1 2">
    <name type="scientific">Lasiosphaeria ovina</name>
    <dbReference type="NCBI Taxonomy" id="92902"/>
    <lineage>
        <taxon>Eukaryota</taxon>
        <taxon>Fungi</taxon>
        <taxon>Dikarya</taxon>
        <taxon>Ascomycota</taxon>
        <taxon>Pezizomycotina</taxon>
        <taxon>Sordariomycetes</taxon>
        <taxon>Sordariomycetidae</taxon>
        <taxon>Sordariales</taxon>
        <taxon>Lasiosphaeriaceae</taxon>
        <taxon>Lasiosphaeria</taxon>
    </lineage>
</organism>
<sequence>MEPYLSRWQQCFDTGKACLDGFSVECHDPSHDMRCGAEEPPTWPQASLKEKECINTPERVVVLALEWTPHSGSGVFSLTSDGRAPASEVRAMFQRFRQGAAADTLFPSLPRLPLPEMACFKNTECQCLYYESGANQRLLTGTTVPSNLTKETIFFSPKCPDPDSRCNAMHSHCRIRGLYQTDEGVAIFRHVGAITNGSSCLFALYRRNITVCQRVSGSHVVAATPANDWYHAVDPDLSPPQRSPSTQCRDKTCISYYRNPASFTCRVSPRTLARAYMLGRIS</sequence>
<reference evidence="1" key="2">
    <citation type="submission" date="2023-06" db="EMBL/GenBank/DDBJ databases">
        <authorList>
            <consortium name="Lawrence Berkeley National Laboratory"/>
            <person name="Haridas S."/>
            <person name="Hensen N."/>
            <person name="Bonometti L."/>
            <person name="Westerberg I."/>
            <person name="Brannstrom I.O."/>
            <person name="Guillou S."/>
            <person name="Cros-Aarteil S."/>
            <person name="Calhoun S."/>
            <person name="Kuo A."/>
            <person name="Mondo S."/>
            <person name="Pangilinan J."/>
            <person name="Riley R."/>
            <person name="Labutti K."/>
            <person name="Andreopoulos B."/>
            <person name="Lipzen A."/>
            <person name="Chen C."/>
            <person name="Yanf M."/>
            <person name="Daum C."/>
            <person name="Ng V."/>
            <person name="Clum A."/>
            <person name="Steindorff A."/>
            <person name="Ohm R."/>
            <person name="Martin F."/>
            <person name="Silar P."/>
            <person name="Natvig D."/>
            <person name="Lalanne C."/>
            <person name="Gautier V."/>
            <person name="Ament-Velasquez S.L."/>
            <person name="Kruys A."/>
            <person name="Hutchinson M.I."/>
            <person name="Powell A.J."/>
            <person name="Barry K."/>
            <person name="Miller A.N."/>
            <person name="Grigoriev I.V."/>
            <person name="Debuchy R."/>
            <person name="Gladieux P."/>
            <person name="Thoren M.H."/>
            <person name="Johannesson H."/>
        </authorList>
    </citation>
    <scope>NUCLEOTIDE SEQUENCE</scope>
    <source>
        <strain evidence="1">CBS 958.72</strain>
    </source>
</reference>
<dbReference type="Proteomes" id="UP001287356">
    <property type="component" value="Unassembled WGS sequence"/>
</dbReference>
<protein>
    <submittedName>
        <fullName evidence="1">Uncharacterized protein</fullName>
    </submittedName>
</protein>
<accession>A0AAE0MZM5</accession>
<gene>
    <name evidence="1" type="ORF">B0T24DRAFT_638577</name>
</gene>